<dbReference type="SUPFAM" id="SSF52540">
    <property type="entry name" value="P-loop containing nucleoside triphosphate hydrolases"/>
    <property type="match status" value="1"/>
</dbReference>
<evidence type="ECO:0000256" key="6">
    <source>
        <dbReference type="RuleBase" id="RU000394"/>
    </source>
</evidence>
<evidence type="ECO:0000259" key="9">
    <source>
        <dbReference type="PROSITE" id="PS50067"/>
    </source>
</evidence>
<dbReference type="AlphaFoldDB" id="A0A158PJ51"/>
<dbReference type="Pfam" id="PF00225">
    <property type="entry name" value="Kinesin"/>
    <property type="match status" value="1"/>
</dbReference>
<dbReference type="Pfam" id="PF16540">
    <property type="entry name" value="MKLP1_Arf_bdg"/>
    <property type="match status" value="1"/>
</dbReference>
<feature type="region of interest" description="Disordered" evidence="8">
    <location>
        <begin position="1"/>
        <end position="37"/>
    </location>
</feature>
<keyword evidence="7" id="KW-0175">Coiled coil</keyword>
<keyword evidence="4" id="KW-0963">Cytoplasm</keyword>
<evidence type="ECO:0000256" key="1">
    <source>
        <dbReference type="ARBA" id="ARBA00004245"/>
    </source>
</evidence>
<keyword evidence="11" id="KW-1185">Reference proteome</keyword>
<evidence type="ECO:0000313" key="12">
    <source>
        <dbReference type="WBParaSite" id="ACOC_0000833301-mRNA-1"/>
    </source>
</evidence>
<evidence type="ECO:0000256" key="3">
    <source>
        <dbReference type="ARBA" id="ARBA00022840"/>
    </source>
</evidence>
<dbReference type="InterPro" id="IPR027640">
    <property type="entry name" value="Kinesin-like_fam"/>
</dbReference>
<dbReference type="Gene3D" id="3.40.850.10">
    <property type="entry name" value="Kinesin motor domain"/>
    <property type="match status" value="1"/>
</dbReference>
<feature type="coiled-coil region" evidence="7">
    <location>
        <begin position="589"/>
        <end position="654"/>
    </location>
</feature>
<dbReference type="InterPro" id="IPR001752">
    <property type="entry name" value="Kinesin_motor_dom"/>
</dbReference>
<dbReference type="GO" id="GO:0007018">
    <property type="term" value="P:microtubule-based movement"/>
    <property type="evidence" value="ECO:0007669"/>
    <property type="project" value="InterPro"/>
</dbReference>
<protein>
    <recommendedName>
        <fullName evidence="6">Kinesin-like protein</fullName>
    </recommendedName>
</protein>
<dbReference type="Gene3D" id="2.60.40.4330">
    <property type="entry name" value="Kinesin-like protein Kif23, Arf6-interacting domain"/>
    <property type="match status" value="1"/>
</dbReference>
<dbReference type="EMBL" id="UYYA01004144">
    <property type="protein sequence ID" value="VDM59919.1"/>
    <property type="molecule type" value="Genomic_DNA"/>
</dbReference>
<evidence type="ECO:0000256" key="5">
    <source>
        <dbReference type="PROSITE-ProRule" id="PRU00283"/>
    </source>
</evidence>
<proteinExistence type="inferred from homology"/>
<dbReference type="PANTHER" id="PTHR24115">
    <property type="entry name" value="KINESIN-RELATED"/>
    <property type="match status" value="1"/>
</dbReference>
<dbReference type="PROSITE" id="PS00411">
    <property type="entry name" value="KINESIN_MOTOR_1"/>
    <property type="match status" value="1"/>
</dbReference>
<keyword evidence="6" id="KW-0493">Microtubule</keyword>
<comment type="subcellular location">
    <subcellularLocation>
        <location evidence="1">Cytoplasm</location>
        <location evidence="1">Cytoskeleton</location>
    </subcellularLocation>
</comment>
<feature type="binding site" evidence="5">
    <location>
        <begin position="136"/>
        <end position="143"/>
    </location>
    <ligand>
        <name>ATP</name>
        <dbReference type="ChEBI" id="CHEBI:30616"/>
    </ligand>
</feature>
<evidence type="ECO:0000256" key="7">
    <source>
        <dbReference type="SAM" id="Coils"/>
    </source>
</evidence>
<dbReference type="GO" id="GO:0016887">
    <property type="term" value="F:ATP hydrolysis activity"/>
    <property type="evidence" value="ECO:0007669"/>
    <property type="project" value="TreeGrafter"/>
</dbReference>
<dbReference type="InterPro" id="IPR027417">
    <property type="entry name" value="P-loop_NTPase"/>
</dbReference>
<dbReference type="InterPro" id="IPR032384">
    <property type="entry name" value="Kif23_Arf-bd"/>
</dbReference>
<keyword evidence="5 6" id="KW-0505">Motor protein</keyword>
<dbReference type="OMA" id="DAAHNMY"/>
<sequence length="847" mass="95929">MRRYADVTDQIRNGTRSEMSSSARKRAATPGQNKVREGCNRAKRSFENTDAVEVVCRLTPYFGPTPCLTVVDENVVRCVPPPGFQRRDGSNYAPKDFEFGYVFDDTDRQQAVFERCTIDLIEHLLAGKNGLLFTYGITGSGKTYTMTGKPTPEETGLLPRTLDVLFNSIDNKADRCVFYPNGRNGFAIRSKLEAHIARKQAEMERLQISSEIEQRYVEKRVVGLYLFHCVLCLPRVWLQARLLVQLQVPGYNDDYVCAVFVSYVEIYNNYCYDLLETKSTLTKRDTRLDANNMVYVEGAREIEVEDSDEALQLFCKGEERRRTSDTILNKESSRSHSVFTIRLVMAPSGNLPDKLSLELHLFISQFKESSYPSHPADADRIIVSQLSLVDLAGSERAKRTKNVGDRLAEAACINKSLMVLRQCIDKLRRCQRLGSGEQIPYRDAKLTLLFKNFFEGSGKIRMIICANPKPADFEENLNVLAFAEESQTVRIARADDRLDTIASSRPPVPRRFYTCWNYEIDNAIASSNVPRVSTSSILLSDFNIRDYNDSTSIAKLKERCLAMSQISIRENQDTVRDGELSLRNTLCVADYNKLEIEQLRARLRNCEEQNASYSAENRKLKREVHSLRERLQRYEEQDEQMLTVEEQLRRSVKEERSRAMRQDQKLKVIQDICDAASPSVAQLRSKFSAGTSTPSSSVAVEKRKVTTANQIEGTSREIGPQHWDVQTPTSGPGFFNPKYHRRSKSAPRILDHQPANRVPTGGVLRVKLPTNTKHVTKPEPHQLQKSSDYVLTHQEVDQDGNISTSIVKGECIPTAGGGTAVLFNDVEQVSHRTPGRELRSLRSAAIN</sequence>
<dbReference type="PROSITE" id="PS50067">
    <property type="entry name" value="KINESIN_MOTOR_2"/>
    <property type="match status" value="1"/>
</dbReference>
<dbReference type="GO" id="GO:0005634">
    <property type="term" value="C:nucleus"/>
    <property type="evidence" value="ECO:0007669"/>
    <property type="project" value="TreeGrafter"/>
</dbReference>
<dbReference type="OrthoDB" id="2403182at2759"/>
<reference evidence="10 11" key="2">
    <citation type="submission" date="2018-11" db="EMBL/GenBank/DDBJ databases">
        <authorList>
            <consortium name="Pathogen Informatics"/>
        </authorList>
    </citation>
    <scope>NUCLEOTIDE SEQUENCE [LARGE SCALE GENOMIC DNA]</scope>
    <source>
        <strain evidence="10 11">Costa Rica</strain>
    </source>
</reference>
<dbReference type="STRING" id="334426.A0A158PJ51"/>
<keyword evidence="3 5" id="KW-0067">ATP-binding</keyword>
<dbReference type="GO" id="GO:0005871">
    <property type="term" value="C:kinesin complex"/>
    <property type="evidence" value="ECO:0007669"/>
    <property type="project" value="TreeGrafter"/>
</dbReference>
<dbReference type="GO" id="GO:0008017">
    <property type="term" value="F:microtubule binding"/>
    <property type="evidence" value="ECO:0007669"/>
    <property type="project" value="InterPro"/>
</dbReference>
<dbReference type="WBParaSite" id="ACOC_0000833301-mRNA-1">
    <property type="protein sequence ID" value="ACOC_0000833301-mRNA-1"/>
    <property type="gene ID" value="ACOC_0000833301"/>
</dbReference>
<dbReference type="GO" id="GO:0051256">
    <property type="term" value="P:mitotic spindle midzone assembly"/>
    <property type="evidence" value="ECO:0007669"/>
    <property type="project" value="TreeGrafter"/>
</dbReference>
<name>A0A158PJ51_ANGCS</name>
<dbReference type="InterPro" id="IPR019821">
    <property type="entry name" value="Kinesin_motor_CS"/>
</dbReference>
<evidence type="ECO:0000313" key="11">
    <source>
        <dbReference type="Proteomes" id="UP000267027"/>
    </source>
</evidence>
<dbReference type="GO" id="GO:0005524">
    <property type="term" value="F:ATP binding"/>
    <property type="evidence" value="ECO:0007669"/>
    <property type="project" value="UniProtKB-UniRule"/>
</dbReference>
<organism evidence="12">
    <name type="scientific">Angiostrongylus costaricensis</name>
    <name type="common">Nematode worm</name>
    <dbReference type="NCBI Taxonomy" id="334426"/>
    <lineage>
        <taxon>Eukaryota</taxon>
        <taxon>Metazoa</taxon>
        <taxon>Ecdysozoa</taxon>
        <taxon>Nematoda</taxon>
        <taxon>Chromadorea</taxon>
        <taxon>Rhabditida</taxon>
        <taxon>Rhabditina</taxon>
        <taxon>Rhabditomorpha</taxon>
        <taxon>Strongyloidea</taxon>
        <taxon>Metastrongylidae</taxon>
        <taxon>Angiostrongylus</taxon>
    </lineage>
</organism>
<evidence type="ECO:0000313" key="10">
    <source>
        <dbReference type="EMBL" id="VDM59919.1"/>
    </source>
</evidence>
<reference evidence="12" key="1">
    <citation type="submission" date="2016-04" db="UniProtKB">
        <authorList>
            <consortium name="WormBaseParasite"/>
        </authorList>
    </citation>
    <scope>IDENTIFICATION</scope>
</reference>
<keyword evidence="2 5" id="KW-0547">Nucleotide-binding</keyword>
<accession>A0A158PJ51</accession>
<dbReference type="GO" id="GO:0005874">
    <property type="term" value="C:microtubule"/>
    <property type="evidence" value="ECO:0007669"/>
    <property type="project" value="UniProtKB-KW"/>
</dbReference>
<evidence type="ECO:0000256" key="8">
    <source>
        <dbReference type="SAM" id="MobiDB-lite"/>
    </source>
</evidence>
<dbReference type="PRINTS" id="PR00380">
    <property type="entry name" value="KINESINHEAVY"/>
</dbReference>
<dbReference type="InterPro" id="IPR036961">
    <property type="entry name" value="Kinesin_motor_dom_sf"/>
</dbReference>
<gene>
    <name evidence="10" type="ORF">ACOC_LOCUS8334</name>
</gene>
<comment type="similarity">
    <text evidence="5 6">Belongs to the TRAFAC class myosin-kinesin ATPase superfamily. Kinesin family.</text>
</comment>
<dbReference type="Proteomes" id="UP000267027">
    <property type="component" value="Unassembled WGS sequence"/>
</dbReference>
<dbReference type="PANTHER" id="PTHR24115:SF600">
    <property type="entry name" value="KINESIN-LIKE PROTEIN KIF23"/>
    <property type="match status" value="1"/>
</dbReference>
<evidence type="ECO:0000256" key="4">
    <source>
        <dbReference type="ARBA" id="ARBA00023212"/>
    </source>
</evidence>
<evidence type="ECO:0000256" key="2">
    <source>
        <dbReference type="ARBA" id="ARBA00022741"/>
    </source>
</evidence>
<feature type="domain" description="Kinesin motor" evidence="9">
    <location>
        <begin position="51"/>
        <end position="489"/>
    </location>
</feature>
<dbReference type="SMART" id="SM00129">
    <property type="entry name" value="KISc"/>
    <property type="match status" value="1"/>
</dbReference>
<dbReference type="InterPro" id="IPR038105">
    <property type="entry name" value="Kif23_Arf-bd_sf"/>
</dbReference>
<feature type="compositionally biased region" description="Polar residues" evidence="8">
    <location>
        <begin position="10"/>
        <end position="22"/>
    </location>
</feature>
<dbReference type="GO" id="GO:0003777">
    <property type="term" value="F:microtubule motor activity"/>
    <property type="evidence" value="ECO:0007669"/>
    <property type="project" value="InterPro"/>
</dbReference>
<keyword evidence="4" id="KW-0206">Cytoskeleton</keyword>